<dbReference type="InterPro" id="IPR036249">
    <property type="entry name" value="Thioredoxin-like_sf"/>
</dbReference>
<dbReference type="Gene3D" id="3.40.30.10">
    <property type="entry name" value="Glutaredoxin"/>
    <property type="match status" value="1"/>
</dbReference>
<reference evidence="2 3" key="1">
    <citation type="submission" date="2019-11" db="EMBL/GenBank/DDBJ databases">
        <authorList>
            <person name="Zheng R.K."/>
            <person name="Sun C.M."/>
        </authorList>
    </citation>
    <scope>NUCLEOTIDE SEQUENCE [LARGE SCALE GENOMIC DNA]</scope>
    <source>
        <strain evidence="2 3">WC007</strain>
    </source>
</reference>
<dbReference type="KEGG" id="mcos:GM418_06155"/>
<dbReference type="GO" id="GO:0016491">
    <property type="term" value="F:oxidoreductase activity"/>
    <property type="evidence" value="ECO:0007669"/>
    <property type="project" value="InterPro"/>
</dbReference>
<dbReference type="RefSeq" id="WP_158864205.1">
    <property type="nucleotide sequence ID" value="NZ_CP046401.1"/>
</dbReference>
<dbReference type="GO" id="GO:0016209">
    <property type="term" value="F:antioxidant activity"/>
    <property type="evidence" value="ECO:0007669"/>
    <property type="project" value="InterPro"/>
</dbReference>
<sequence>MNKLSVLTIILLLFGKAAFSTVLEGQNREYAGKRIAFYTYSDPIAKNELELFSIKFGSDGHFRTEIQLTKTTFVFCYFGIYRGEFFLEPDKTIQPVFPPYREKSFADQKNPFFEPVLFWFKQKDSQGLNQNILDFEARFGQLTNSEKYFNRLYFKQSREVYDSIVFILNNDFPKSNNSVFENHKKLKIKFLESEVFRQNPEDGSAILSTVPPDYWQHPAFISYFERIFTNRLSFDAKSKDGDKIKNAIARLDADYLTGFVKNKYNLTGQVIQLATLKMLYDAFYSGEFPRSAIIQLLESEQWKKNSSEIIITYTKNVIEKLTFLLPGVKAPVICLKDINGHHKCSDDNKDKFKYLIFADAEMIVCQEHLKYLAKIEEQFQQHLEIIPVMRKTDIIEMKMFLDKNQIPGKQLVDETGEFIRKYKIKAFPSCFLLDENHKIVFENTKAPLDGFEQQFGSFLQQELFKRQRNQTR</sequence>
<evidence type="ECO:0000313" key="3">
    <source>
        <dbReference type="Proteomes" id="UP000428260"/>
    </source>
</evidence>
<dbReference type="Pfam" id="PF00578">
    <property type="entry name" value="AhpC-TSA"/>
    <property type="match status" value="1"/>
</dbReference>
<dbReference type="SUPFAM" id="SSF52833">
    <property type="entry name" value="Thioredoxin-like"/>
    <property type="match status" value="1"/>
</dbReference>
<name>A0A6I6JK87_9BACT</name>
<keyword evidence="3" id="KW-1185">Reference proteome</keyword>
<gene>
    <name evidence="2" type="ORF">GM418_06155</name>
</gene>
<dbReference type="Proteomes" id="UP000428260">
    <property type="component" value="Chromosome"/>
</dbReference>
<dbReference type="AlphaFoldDB" id="A0A6I6JK87"/>
<feature type="domain" description="Alkyl hydroperoxide reductase subunit C/ Thiol specific antioxidant" evidence="1">
    <location>
        <begin position="327"/>
        <end position="440"/>
    </location>
</feature>
<accession>A0A6I6JK87</accession>
<proteinExistence type="predicted"/>
<dbReference type="EMBL" id="CP046401">
    <property type="protein sequence ID" value="QGY43255.1"/>
    <property type="molecule type" value="Genomic_DNA"/>
</dbReference>
<evidence type="ECO:0000259" key="1">
    <source>
        <dbReference type="Pfam" id="PF00578"/>
    </source>
</evidence>
<organism evidence="2 3">
    <name type="scientific">Maribellus comscasis</name>
    <dbReference type="NCBI Taxonomy" id="2681766"/>
    <lineage>
        <taxon>Bacteria</taxon>
        <taxon>Pseudomonadati</taxon>
        <taxon>Bacteroidota</taxon>
        <taxon>Bacteroidia</taxon>
        <taxon>Marinilabiliales</taxon>
        <taxon>Prolixibacteraceae</taxon>
        <taxon>Maribellus</taxon>
    </lineage>
</organism>
<evidence type="ECO:0000313" key="2">
    <source>
        <dbReference type="EMBL" id="QGY43255.1"/>
    </source>
</evidence>
<protein>
    <submittedName>
        <fullName evidence="2">Redoxin domain-containing protein</fullName>
    </submittedName>
</protein>
<dbReference type="InterPro" id="IPR000866">
    <property type="entry name" value="AhpC/TSA"/>
</dbReference>